<comment type="caution">
    <text evidence="1">The sequence shown here is derived from an EMBL/GenBank/DDBJ whole genome shotgun (WGS) entry which is preliminary data.</text>
</comment>
<proteinExistence type="predicted"/>
<dbReference type="Proteomes" id="UP000694240">
    <property type="component" value="Chromosome 10"/>
</dbReference>
<accession>A0A8T1ZLM6</accession>
<dbReference type="AlphaFoldDB" id="A0A8T1ZLM6"/>
<evidence type="ECO:0000313" key="1">
    <source>
        <dbReference type="EMBL" id="KAG7560039.1"/>
    </source>
</evidence>
<organism evidence="1 2">
    <name type="scientific">Arabidopsis thaliana x Arabidopsis arenosa</name>
    <dbReference type="NCBI Taxonomy" id="1240361"/>
    <lineage>
        <taxon>Eukaryota</taxon>
        <taxon>Viridiplantae</taxon>
        <taxon>Streptophyta</taxon>
        <taxon>Embryophyta</taxon>
        <taxon>Tracheophyta</taxon>
        <taxon>Spermatophyta</taxon>
        <taxon>Magnoliopsida</taxon>
        <taxon>eudicotyledons</taxon>
        <taxon>Gunneridae</taxon>
        <taxon>Pentapetalae</taxon>
        <taxon>rosids</taxon>
        <taxon>malvids</taxon>
        <taxon>Brassicales</taxon>
        <taxon>Brassicaceae</taxon>
        <taxon>Camelineae</taxon>
        <taxon>Arabidopsis</taxon>
    </lineage>
</organism>
<dbReference type="EMBL" id="JAEFBK010000010">
    <property type="protein sequence ID" value="KAG7560039.1"/>
    <property type="molecule type" value="Genomic_DNA"/>
</dbReference>
<protein>
    <submittedName>
        <fullName evidence="1">Uncharacterized protein</fullName>
    </submittedName>
</protein>
<reference evidence="1 2" key="1">
    <citation type="submission" date="2020-12" db="EMBL/GenBank/DDBJ databases">
        <title>Concerted genomic and epigenomic changes stabilize Arabidopsis allopolyploids.</title>
        <authorList>
            <person name="Chen Z."/>
        </authorList>
    </citation>
    <scope>NUCLEOTIDE SEQUENCE [LARGE SCALE GENOMIC DNA]</scope>
    <source>
        <strain evidence="1">Allo738</strain>
        <tissue evidence="1">Leaf</tissue>
    </source>
</reference>
<gene>
    <name evidence="1" type="ORF">ISN45_Aa05g015970</name>
</gene>
<name>A0A8T1ZLM6_9BRAS</name>
<keyword evidence="2" id="KW-1185">Reference proteome</keyword>
<evidence type="ECO:0000313" key="2">
    <source>
        <dbReference type="Proteomes" id="UP000694240"/>
    </source>
</evidence>
<sequence>MFVYLCGFGHMKGFTLEDATGLTVNGDIDIDYVFAGSLSSNWQASSIPDEEVELFIDASMPEEKEEPEQNGQRKSIHLLPMFLVLYGPVVQNGRREHGVWVEQFNNSAKSVDYVHRINFCQFGCIERIT</sequence>